<comment type="caution">
    <text evidence="2">The sequence shown here is derived from an EMBL/GenBank/DDBJ whole genome shotgun (WGS) entry which is preliminary data.</text>
</comment>
<accession>A0A177EIX1</accession>
<evidence type="ECO:0000313" key="2">
    <source>
        <dbReference type="EMBL" id="OAG31350.1"/>
    </source>
</evidence>
<dbReference type="OrthoDB" id="10687396at2759"/>
<keyword evidence="1" id="KW-0812">Transmembrane</keyword>
<proteinExistence type="predicted"/>
<dbReference type="VEuPathDB" id="MicrosporidiaDB:NEDG_01828"/>
<dbReference type="AlphaFoldDB" id="A0A177EIX1"/>
<organism evidence="2 3">
    <name type="scientific">Nematocida displodere</name>
    <dbReference type="NCBI Taxonomy" id="1805483"/>
    <lineage>
        <taxon>Eukaryota</taxon>
        <taxon>Fungi</taxon>
        <taxon>Fungi incertae sedis</taxon>
        <taxon>Microsporidia</taxon>
        <taxon>Nematocida</taxon>
    </lineage>
</organism>
<dbReference type="EMBL" id="LTDL01000019">
    <property type="protein sequence ID" value="OAG31350.1"/>
    <property type="molecule type" value="Genomic_DNA"/>
</dbReference>
<keyword evidence="1" id="KW-0472">Membrane</keyword>
<keyword evidence="3" id="KW-1185">Reference proteome</keyword>
<evidence type="ECO:0000313" key="3">
    <source>
        <dbReference type="Proteomes" id="UP000185944"/>
    </source>
</evidence>
<keyword evidence="1" id="KW-1133">Transmembrane helix</keyword>
<protein>
    <submittedName>
        <fullName evidence="2">Uncharacterized protein</fullName>
    </submittedName>
</protein>
<sequence>MIHKHHSKRRPGTLAVVMSTICWCLYGGVLPYAGATSGRPNNSEDSQNNFFTVLKDILMSIPPEQTIQNPTANTANAQDQALFAHLLAQTATQTPALGPDAVKEMAKKKEKDIYNDFASELYGALTGLKRCRRCCLCISAPKYPCGRRIVETIESTLERHFNLHPSSSLDPSNLADPISVLFLGTQTVQHTDFVKSFMGIEGFDGIKLVFLVALETFVPALCNRGDCAFCRDLYKKEGFGLYRGVRTLFANTREAQLYSTFGHPNVLVDSKTINYKTLKTTLEVFLSLLKTSSTLESPDLLGGRAPETHILRDMLRSFGIIPEYCEANQEYCFRKTAATPGASSFMDERLGAVYRIPSVYNPDLAVYMPERRNVFHTLLQRINAMPEAHRILRQVYVDNPEYAYQPTQPVASYGTPAAAPLSAQRITRTYPENYPYNNLVSYTAVPELTPGIFQSTTPMNTAPMNTTPMNTTPMNSNVPDLVPGIFHTTTPMNIASPISIAVPVSSLTHLNTPVPVSTTAVPVSTAAPANSQLQVAKARYLADLVKIIGPSGGNTQAVQPIPRSSLNQGSGALCTSANSSTQVYTTPHPVIQHTITTAINPEPFRLHHNQTSTHHTHQ</sequence>
<feature type="transmembrane region" description="Helical" evidence="1">
    <location>
        <begin position="12"/>
        <end position="33"/>
    </location>
</feature>
<evidence type="ECO:0000256" key="1">
    <source>
        <dbReference type="SAM" id="Phobius"/>
    </source>
</evidence>
<dbReference type="Proteomes" id="UP000185944">
    <property type="component" value="Unassembled WGS sequence"/>
</dbReference>
<dbReference type="GeneID" id="93648178"/>
<reference evidence="2 3" key="1">
    <citation type="submission" date="2016-02" db="EMBL/GenBank/DDBJ databases">
        <title>Discovery of a natural microsporidian pathogen with a broad tissue tropism in Caenorhabditis elegans.</title>
        <authorList>
            <person name="Luallen R.J."/>
            <person name="Reinke A.W."/>
            <person name="Tong L."/>
            <person name="Botts M.R."/>
            <person name="Felix M.-A."/>
            <person name="Troemel E.R."/>
        </authorList>
    </citation>
    <scope>NUCLEOTIDE SEQUENCE [LARGE SCALE GENOMIC DNA]</scope>
    <source>
        <strain evidence="2 3">JUm2807</strain>
    </source>
</reference>
<gene>
    <name evidence="2" type="ORF">NEDG_01828</name>
</gene>
<name>A0A177EIX1_9MICR</name>
<dbReference type="RefSeq" id="XP_067545046.1">
    <property type="nucleotide sequence ID" value="XM_067689246.1"/>
</dbReference>